<evidence type="ECO:0000313" key="3">
    <source>
        <dbReference type="Proteomes" id="UP000002703"/>
    </source>
</evidence>
<reference evidence="3" key="1">
    <citation type="submission" date="2005-09" db="EMBL/GenBank/DDBJ databases">
        <title>Complete sequence of chromosome 1 of Rhodobacter sphaeroides 2.4.1.</title>
        <authorList>
            <person name="Copeland A."/>
            <person name="Lucas S."/>
            <person name="Lapidus A."/>
            <person name="Barry K."/>
            <person name="Detter J.C."/>
            <person name="Glavina T."/>
            <person name="Hammon N."/>
            <person name="Israni S."/>
            <person name="Pitluck S."/>
            <person name="Richardson P."/>
            <person name="Mackenzie C."/>
            <person name="Choudhary M."/>
            <person name="Larimer F."/>
            <person name="Hauser L.J."/>
            <person name="Land M."/>
            <person name="Donohue T.J."/>
            <person name="Kaplan S."/>
        </authorList>
    </citation>
    <scope>NUCLEOTIDE SEQUENCE [LARGE SCALE GENOMIC DNA]</scope>
    <source>
        <strain evidence="3">ATCC 17023 / DSM 158 / JCM 6121 / CCUG 31486 / LMG 2827 / NBRC 12203 / NCIMB 8253 / ATH 2.4.1.</strain>
    </source>
</reference>
<dbReference type="STRING" id="272943.RSP_7528"/>
<dbReference type="RefSeq" id="WP_023003603.1">
    <property type="nucleotide sequence ID" value="NC_007493.2"/>
</dbReference>
<dbReference type="EnsemblBacteria" id="AGY32405">
    <property type="protein sequence ID" value="AGY32405"/>
    <property type="gene ID" value="RSP_7528"/>
</dbReference>
<evidence type="ECO:0000313" key="2">
    <source>
        <dbReference type="EMBL" id="AGY32405.1"/>
    </source>
</evidence>
<gene>
    <name evidence="2" type="ORF">RSP_7528</name>
</gene>
<evidence type="ECO:0000256" key="1">
    <source>
        <dbReference type="SAM" id="MobiDB-lite"/>
    </source>
</evidence>
<organism evidence="2 3">
    <name type="scientific">Cereibacter sphaeroides (strain ATCC 17023 / DSM 158 / JCM 6121 / CCUG 31486 / LMG 2827 / NBRC 12203 / NCIMB 8253 / ATH 2.4.1.)</name>
    <name type="common">Rhodobacter sphaeroides</name>
    <dbReference type="NCBI Taxonomy" id="272943"/>
    <lineage>
        <taxon>Bacteria</taxon>
        <taxon>Pseudomonadati</taxon>
        <taxon>Pseudomonadota</taxon>
        <taxon>Alphaproteobacteria</taxon>
        <taxon>Rhodobacterales</taxon>
        <taxon>Paracoccaceae</taxon>
        <taxon>Cereibacter</taxon>
    </lineage>
</organism>
<dbReference type="EMBL" id="CP000143">
    <property type="protein sequence ID" value="AGY32405.1"/>
    <property type="molecule type" value="Genomic_DNA"/>
</dbReference>
<protein>
    <submittedName>
        <fullName evidence="2">Uncharacterized protein</fullName>
    </submittedName>
</protein>
<accession>U5NRF5</accession>
<dbReference type="OrthoDB" id="5197788at2"/>
<proteinExistence type="predicted"/>
<dbReference type="Proteomes" id="UP000002703">
    <property type="component" value="Chromosome 1"/>
</dbReference>
<keyword evidence="3" id="KW-1185">Reference proteome</keyword>
<feature type="region of interest" description="Disordered" evidence="1">
    <location>
        <begin position="1"/>
        <end position="28"/>
    </location>
</feature>
<sequence length="97" mass="10439">MTESRDVRRTPGWSAAVTEAGLPVDDPTGPGRRFFSCRIAEEAAGFGGIERHGAHGLLRSPPVPETRRGAAVTVPPPVEVPVLVLQAALRRWFEARA</sequence>
<dbReference type="GeneID" id="17312347"/>
<dbReference type="KEGG" id="rsp:RSP_7528"/>
<dbReference type="AlphaFoldDB" id="U5NRF5"/>
<dbReference type="eggNOG" id="COG1246">
    <property type="taxonomic scope" value="Bacteria"/>
</dbReference>
<name>U5NRF5_CERS4</name>